<evidence type="ECO:0000313" key="1">
    <source>
        <dbReference type="EMBL" id="GAA3534183.1"/>
    </source>
</evidence>
<sequence>MLAKPTVDARDGVIERPGMDLPRVGVPYLPSSFKVLNCDFNKANRLGLISLTYNEWAVRYLPW</sequence>
<keyword evidence="2" id="KW-1185">Reference proteome</keyword>
<dbReference type="Proteomes" id="UP001500795">
    <property type="component" value="Unassembled WGS sequence"/>
</dbReference>
<reference evidence="2" key="1">
    <citation type="journal article" date="2019" name="Int. J. Syst. Evol. Microbiol.">
        <title>The Global Catalogue of Microorganisms (GCM) 10K type strain sequencing project: providing services to taxonomists for standard genome sequencing and annotation.</title>
        <authorList>
            <consortium name="The Broad Institute Genomics Platform"/>
            <consortium name="The Broad Institute Genome Sequencing Center for Infectious Disease"/>
            <person name="Wu L."/>
            <person name="Ma J."/>
        </authorList>
    </citation>
    <scope>NUCLEOTIDE SEQUENCE [LARGE SCALE GENOMIC DNA]</scope>
    <source>
        <strain evidence="2">JCM 17110</strain>
    </source>
</reference>
<organism evidence="1 2">
    <name type="scientific">Zobellella aerophila</name>
    <dbReference type="NCBI Taxonomy" id="870480"/>
    <lineage>
        <taxon>Bacteria</taxon>
        <taxon>Pseudomonadati</taxon>
        <taxon>Pseudomonadota</taxon>
        <taxon>Gammaproteobacteria</taxon>
        <taxon>Aeromonadales</taxon>
        <taxon>Aeromonadaceae</taxon>
        <taxon>Zobellella</taxon>
    </lineage>
</organism>
<proteinExistence type="predicted"/>
<accession>A0ABP6VE94</accession>
<protein>
    <submittedName>
        <fullName evidence="1">Uncharacterized protein</fullName>
    </submittedName>
</protein>
<evidence type="ECO:0000313" key="2">
    <source>
        <dbReference type="Proteomes" id="UP001500795"/>
    </source>
</evidence>
<dbReference type="EMBL" id="BAABCX010000001">
    <property type="protein sequence ID" value="GAA3534183.1"/>
    <property type="molecule type" value="Genomic_DNA"/>
</dbReference>
<comment type="caution">
    <text evidence="1">The sequence shown here is derived from an EMBL/GenBank/DDBJ whole genome shotgun (WGS) entry which is preliminary data.</text>
</comment>
<gene>
    <name evidence="1" type="ORF">GCM10022394_12190</name>
</gene>
<name>A0ABP6VE94_9GAMM</name>